<feature type="region of interest" description="Disordered" evidence="1">
    <location>
        <begin position="1"/>
        <end position="64"/>
    </location>
</feature>
<protein>
    <submittedName>
        <fullName evidence="2">Uncharacterized protein</fullName>
    </submittedName>
</protein>
<gene>
    <name evidence="2" type="ORF">CMUS01_03679</name>
</gene>
<evidence type="ECO:0000313" key="2">
    <source>
        <dbReference type="EMBL" id="KAF6841015.1"/>
    </source>
</evidence>
<feature type="compositionally biased region" description="Basic and acidic residues" evidence="1">
    <location>
        <begin position="28"/>
        <end position="37"/>
    </location>
</feature>
<comment type="caution">
    <text evidence="2">The sequence shown here is derived from an EMBL/GenBank/DDBJ whole genome shotgun (WGS) entry which is preliminary data.</text>
</comment>
<proteinExistence type="predicted"/>
<feature type="compositionally biased region" description="Basic and acidic residues" evidence="1">
    <location>
        <begin position="88"/>
        <end position="105"/>
    </location>
</feature>
<dbReference type="AlphaFoldDB" id="A0A8H6NR31"/>
<accession>A0A8H6NR31</accession>
<evidence type="ECO:0000256" key="1">
    <source>
        <dbReference type="SAM" id="MobiDB-lite"/>
    </source>
</evidence>
<dbReference type="EMBL" id="WIGM01000092">
    <property type="protein sequence ID" value="KAF6841015.1"/>
    <property type="molecule type" value="Genomic_DNA"/>
</dbReference>
<dbReference type="Proteomes" id="UP000639643">
    <property type="component" value="Unassembled WGS sequence"/>
</dbReference>
<sequence length="339" mass="37068">METGGLPTPGGDGGRRRRRGWGRRKERLSREYPDGNRRIPKKLKGRAARTNLLRNEERQPEWESPPCALASDLLIVSFPGRSALPPLSEREGREVDGGSHRKEPRLVPGDSATCSPSRFVPVPSEHTSTGFQTTLWNRATSVSPRRPLRRGRMALMLAFHGGRSSSSVLLSEVYKTPSITPSSLDSLLFFFIFFVADIVWPAVRSVTLTAVLALTSPISEFASSSWHPHLSNSAARSVTLFTIAWAARTWLSRKKKSHRTRSPVGTRLTFTPRALSPPRAARVLAKAADGDRESSSNGAAWPGIDSLGIIWHCAAAIMGSDLTPISPVNAINSHDTPRG</sequence>
<name>A0A8H6NR31_9PEZI</name>
<keyword evidence="3" id="KW-1185">Reference proteome</keyword>
<evidence type="ECO:0000313" key="3">
    <source>
        <dbReference type="Proteomes" id="UP000639643"/>
    </source>
</evidence>
<feature type="compositionally biased region" description="Basic residues" evidence="1">
    <location>
        <begin position="15"/>
        <end position="27"/>
    </location>
</feature>
<organism evidence="2 3">
    <name type="scientific">Colletotrichum musicola</name>
    <dbReference type="NCBI Taxonomy" id="2175873"/>
    <lineage>
        <taxon>Eukaryota</taxon>
        <taxon>Fungi</taxon>
        <taxon>Dikarya</taxon>
        <taxon>Ascomycota</taxon>
        <taxon>Pezizomycotina</taxon>
        <taxon>Sordariomycetes</taxon>
        <taxon>Hypocreomycetidae</taxon>
        <taxon>Glomerellales</taxon>
        <taxon>Glomerellaceae</taxon>
        <taxon>Colletotrichum</taxon>
        <taxon>Colletotrichum orchidearum species complex</taxon>
    </lineage>
</organism>
<reference evidence="2" key="1">
    <citation type="journal article" date="2020" name="Phytopathology">
        <title>Genome Sequence Resources of Colletotrichum truncatum, C. plurivorum, C. musicola, and C. sojae: Four Species Pathogenic to Soybean (Glycine max).</title>
        <authorList>
            <person name="Rogerio F."/>
            <person name="Boufleur T.R."/>
            <person name="Ciampi-Guillardi M."/>
            <person name="Sukno S.A."/>
            <person name="Thon M.R."/>
            <person name="Massola Junior N.S."/>
            <person name="Baroncelli R."/>
        </authorList>
    </citation>
    <scope>NUCLEOTIDE SEQUENCE</scope>
    <source>
        <strain evidence="2">LFN0074</strain>
    </source>
</reference>
<feature type="region of interest" description="Disordered" evidence="1">
    <location>
        <begin position="81"/>
        <end position="126"/>
    </location>
</feature>
<feature type="compositionally biased region" description="Basic residues" evidence="1">
    <location>
        <begin position="38"/>
        <end position="47"/>
    </location>
</feature>